<dbReference type="PATRIC" id="fig|1631356.3.peg.1730"/>
<dbReference type="CDD" id="cd06262">
    <property type="entry name" value="metallo-hydrolase-like_MBL-fold"/>
    <property type="match status" value="1"/>
</dbReference>
<organism evidence="2 3">
    <name type="scientific">Luteipulveratus halotolerans</name>
    <dbReference type="NCBI Taxonomy" id="1631356"/>
    <lineage>
        <taxon>Bacteria</taxon>
        <taxon>Bacillati</taxon>
        <taxon>Actinomycetota</taxon>
        <taxon>Actinomycetes</taxon>
        <taxon>Micrococcales</taxon>
        <taxon>Dermacoccaceae</taxon>
        <taxon>Luteipulveratus</taxon>
    </lineage>
</organism>
<protein>
    <submittedName>
        <fullName evidence="2">Zn-dependent hydrolase</fullName>
    </submittedName>
</protein>
<keyword evidence="2" id="KW-0378">Hydrolase</keyword>
<dbReference type="EMBL" id="LAIR01000002">
    <property type="protein sequence ID" value="KNX37237.1"/>
    <property type="molecule type" value="Genomic_DNA"/>
</dbReference>
<dbReference type="InterPro" id="IPR036866">
    <property type="entry name" value="RibonucZ/Hydroxyglut_hydro"/>
</dbReference>
<dbReference type="STRING" id="1631356.VV01_08905"/>
<sequence>MSMTTSYDGHVSPGGPTAVRELEHATIRKIAVSQMSNNVYLLTCRATGHQLLIDAADDTDRIRELVDEGTGRLDAVATTHQHWDHVRALEDVVAAYSPTTYAGADDAGALPVHPDVLLHDGDTVQVGELVLSVGHVRGHTPGGIVLAYDDPAGDTHLFTGDSLFPGGVGATNRYDYQSFPQLIDDVEARVFGRYGDTTWFYPGHGDDSTLGTERPHLPEWRTRGW</sequence>
<accession>A0A0L6CHF1</accession>
<comment type="caution">
    <text evidence="2">The sequence shown here is derived from an EMBL/GenBank/DDBJ whole genome shotgun (WGS) entry which is preliminary data.</text>
</comment>
<gene>
    <name evidence="2" type="ORF">VV01_08905</name>
</gene>
<dbReference type="AlphaFoldDB" id="A0A0L6CHF1"/>
<dbReference type="InterPro" id="IPR001279">
    <property type="entry name" value="Metallo-B-lactamas"/>
</dbReference>
<dbReference type="Proteomes" id="UP000037397">
    <property type="component" value="Unassembled WGS sequence"/>
</dbReference>
<evidence type="ECO:0000313" key="2">
    <source>
        <dbReference type="EMBL" id="KNX37237.1"/>
    </source>
</evidence>
<feature type="domain" description="Metallo-beta-lactamase" evidence="1">
    <location>
        <begin position="36"/>
        <end position="204"/>
    </location>
</feature>
<dbReference type="Pfam" id="PF00753">
    <property type="entry name" value="Lactamase_B"/>
    <property type="match status" value="1"/>
</dbReference>
<dbReference type="GO" id="GO:0016787">
    <property type="term" value="F:hydrolase activity"/>
    <property type="evidence" value="ECO:0007669"/>
    <property type="project" value="UniProtKB-KW"/>
</dbReference>
<dbReference type="SUPFAM" id="SSF56281">
    <property type="entry name" value="Metallo-hydrolase/oxidoreductase"/>
    <property type="match status" value="1"/>
</dbReference>
<keyword evidence="3" id="KW-1185">Reference proteome</keyword>
<dbReference type="Gene3D" id="3.60.15.10">
    <property type="entry name" value="Ribonuclease Z/Hydroxyacylglutathione hydrolase-like"/>
    <property type="match status" value="1"/>
</dbReference>
<proteinExistence type="predicted"/>
<name>A0A0L6CHF1_9MICO</name>
<dbReference type="SMART" id="SM00849">
    <property type="entry name" value="Lactamase_B"/>
    <property type="match status" value="1"/>
</dbReference>
<dbReference type="PANTHER" id="PTHR46233">
    <property type="entry name" value="HYDROXYACYLGLUTATHIONE HYDROLASE GLOC"/>
    <property type="match status" value="1"/>
</dbReference>
<evidence type="ECO:0000313" key="3">
    <source>
        <dbReference type="Proteomes" id="UP000037397"/>
    </source>
</evidence>
<evidence type="ECO:0000259" key="1">
    <source>
        <dbReference type="SMART" id="SM00849"/>
    </source>
</evidence>
<dbReference type="InterPro" id="IPR051453">
    <property type="entry name" value="MBL_Glyoxalase_II"/>
</dbReference>
<dbReference type="PANTHER" id="PTHR46233:SF1">
    <property type="entry name" value="CONSERVED PROTEIN"/>
    <property type="match status" value="1"/>
</dbReference>
<reference evidence="3" key="1">
    <citation type="submission" date="2015-03" db="EMBL/GenBank/DDBJ databases">
        <title>Luteipulveratus halotolerans sp. nov., a novel actinobacterium (Dermacoccaceae) from Sarawak, Malaysia.</title>
        <authorList>
            <person name="Juboi H."/>
            <person name="Basik A."/>
            <person name="Shamsul S.S."/>
            <person name="Arnold P."/>
            <person name="Schmitt E.K."/>
            <person name="Sanglier J.-J."/>
            <person name="Yeo T."/>
        </authorList>
    </citation>
    <scope>NUCLEOTIDE SEQUENCE [LARGE SCALE GENOMIC DNA]</scope>
    <source>
        <strain evidence="3">C296001</strain>
    </source>
</reference>
<dbReference type="OrthoDB" id="2971563at2"/>